<proteinExistence type="predicted"/>
<dbReference type="EMBL" id="UINC01016323">
    <property type="protein sequence ID" value="SVA68040.1"/>
    <property type="molecule type" value="Genomic_DNA"/>
</dbReference>
<dbReference type="AlphaFoldDB" id="A0A381XTQ7"/>
<gene>
    <name evidence="1" type="ORF">METZ01_LOCUS120894</name>
</gene>
<reference evidence="1" key="1">
    <citation type="submission" date="2018-05" db="EMBL/GenBank/DDBJ databases">
        <authorList>
            <person name="Lanie J.A."/>
            <person name="Ng W.-L."/>
            <person name="Kazmierczak K.M."/>
            <person name="Andrzejewski T.M."/>
            <person name="Davidsen T.M."/>
            <person name="Wayne K.J."/>
            <person name="Tettelin H."/>
            <person name="Glass J.I."/>
            <person name="Rusch D."/>
            <person name="Podicherti R."/>
            <person name="Tsui H.-C.T."/>
            <person name="Winkler M.E."/>
        </authorList>
    </citation>
    <scope>NUCLEOTIDE SEQUENCE</scope>
</reference>
<evidence type="ECO:0000313" key="1">
    <source>
        <dbReference type="EMBL" id="SVA68040.1"/>
    </source>
</evidence>
<sequence>MKHAVILVIHVRQQHVAYRGVMGYLLGQDYYMADEGLLLFLWYGQLLGWIVNE</sequence>
<organism evidence="1">
    <name type="scientific">marine metagenome</name>
    <dbReference type="NCBI Taxonomy" id="408172"/>
    <lineage>
        <taxon>unclassified sequences</taxon>
        <taxon>metagenomes</taxon>
        <taxon>ecological metagenomes</taxon>
    </lineage>
</organism>
<name>A0A381XTQ7_9ZZZZ</name>
<accession>A0A381XTQ7</accession>
<protein>
    <submittedName>
        <fullName evidence="1">Uncharacterized protein</fullName>
    </submittedName>
</protein>